<comment type="caution">
    <text evidence="3">The sequence shown here is derived from an EMBL/GenBank/DDBJ whole genome shotgun (WGS) entry which is preliminary data.</text>
</comment>
<dbReference type="GeneID" id="81459086"/>
<keyword evidence="4" id="KW-1185">Reference proteome</keyword>
<sequence length="166" mass="15720">MKFTLISSVLFLATAAIASPDGPDVNSIVSDVEGVYSTAVGGGQSLGSEIASKATSLGEAASTAGAGVISSAKSEASSLGSAAASEASSIASQVTSRVVTAVSAQTTQTDSDGNPTATQSTTIISTSTGSPSGSASVTDNAAFARPTAVGAVAAGMAGILGVMVAL</sequence>
<evidence type="ECO:0000256" key="2">
    <source>
        <dbReference type="SAM" id="SignalP"/>
    </source>
</evidence>
<name>A0A9W9STI9_9EURO</name>
<proteinExistence type="predicted"/>
<protein>
    <submittedName>
        <fullName evidence="3">Uncharacterized protein</fullName>
    </submittedName>
</protein>
<keyword evidence="2" id="KW-0732">Signal</keyword>
<dbReference type="OrthoDB" id="4510058at2759"/>
<gene>
    <name evidence="3" type="ORF">N7517_002173</name>
</gene>
<evidence type="ECO:0000256" key="1">
    <source>
        <dbReference type="SAM" id="MobiDB-lite"/>
    </source>
</evidence>
<feature type="chain" id="PRO_5040944558" evidence="2">
    <location>
        <begin position="19"/>
        <end position="166"/>
    </location>
</feature>
<accession>A0A9W9STI9</accession>
<dbReference type="AlphaFoldDB" id="A0A9W9STI9"/>
<feature type="signal peptide" evidence="2">
    <location>
        <begin position="1"/>
        <end position="18"/>
    </location>
</feature>
<dbReference type="EMBL" id="JAPZBT010000001">
    <property type="protein sequence ID" value="KAJ5384262.1"/>
    <property type="molecule type" value="Genomic_DNA"/>
</dbReference>
<feature type="region of interest" description="Disordered" evidence="1">
    <location>
        <begin position="104"/>
        <end position="135"/>
    </location>
</feature>
<dbReference type="RefSeq" id="XP_056584038.1">
    <property type="nucleotide sequence ID" value="XM_056719903.1"/>
</dbReference>
<dbReference type="Proteomes" id="UP001147752">
    <property type="component" value="Unassembled WGS sequence"/>
</dbReference>
<evidence type="ECO:0000313" key="4">
    <source>
        <dbReference type="Proteomes" id="UP001147752"/>
    </source>
</evidence>
<reference evidence="3" key="2">
    <citation type="journal article" date="2023" name="IMA Fungus">
        <title>Comparative genomic study of the Penicillium genus elucidates a diverse pangenome and 15 lateral gene transfer events.</title>
        <authorList>
            <person name="Petersen C."/>
            <person name="Sorensen T."/>
            <person name="Nielsen M.R."/>
            <person name="Sondergaard T.E."/>
            <person name="Sorensen J.L."/>
            <person name="Fitzpatrick D.A."/>
            <person name="Frisvad J.C."/>
            <person name="Nielsen K.L."/>
        </authorList>
    </citation>
    <scope>NUCLEOTIDE SEQUENCE</scope>
    <source>
        <strain evidence="3">IBT 3081</strain>
    </source>
</reference>
<organism evidence="3 4">
    <name type="scientific">Penicillium concentricum</name>
    <dbReference type="NCBI Taxonomy" id="293559"/>
    <lineage>
        <taxon>Eukaryota</taxon>
        <taxon>Fungi</taxon>
        <taxon>Dikarya</taxon>
        <taxon>Ascomycota</taxon>
        <taxon>Pezizomycotina</taxon>
        <taxon>Eurotiomycetes</taxon>
        <taxon>Eurotiomycetidae</taxon>
        <taxon>Eurotiales</taxon>
        <taxon>Aspergillaceae</taxon>
        <taxon>Penicillium</taxon>
    </lineage>
</organism>
<evidence type="ECO:0000313" key="3">
    <source>
        <dbReference type="EMBL" id="KAJ5384262.1"/>
    </source>
</evidence>
<reference evidence="3" key="1">
    <citation type="submission" date="2022-12" db="EMBL/GenBank/DDBJ databases">
        <authorList>
            <person name="Petersen C."/>
        </authorList>
    </citation>
    <scope>NUCLEOTIDE SEQUENCE</scope>
    <source>
        <strain evidence="3">IBT 3081</strain>
    </source>
</reference>